<dbReference type="STRING" id="1314785.A0A165CXX6"/>
<keyword evidence="13" id="KW-1185">Reference proteome</keyword>
<comment type="similarity">
    <text evidence="2">Belongs to the SEC61-beta family.</text>
</comment>
<accession>A0A165CXX6</accession>
<keyword evidence="6" id="KW-0653">Protein transport</keyword>
<keyword evidence="3" id="KW-0813">Transport</keyword>
<evidence type="ECO:0000256" key="10">
    <source>
        <dbReference type="SAM" id="MobiDB-lite"/>
    </source>
</evidence>
<dbReference type="InterPro" id="IPR016482">
    <property type="entry name" value="SecG/Sec61-beta/Sbh"/>
</dbReference>
<reference evidence="12 13" key="1">
    <citation type="journal article" date="2016" name="Mol. Biol. Evol.">
        <title>Comparative Genomics of Early-Diverging Mushroom-Forming Fungi Provides Insights into the Origins of Lignocellulose Decay Capabilities.</title>
        <authorList>
            <person name="Nagy L.G."/>
            <person name="Riley R."/>
            <person name="Tritt A."/>
            <person name="Adam C."/>
            <person name="Daum C."/>
            <person name="Floudas D."/>
            <person name="Sun H."/>
            <person name="Yadav J.S."/>
            <person name="Pangilinan J."/>
            <person name="Larsson K.H."/>
            <person name="Matsuura K."/>
            <person name="Barry K."/>
            <person name="Labutti K."/>
            <person name="Kuo R."/>
            <person name="Ohm R.A."/>
            <person name="Bhattacharya S.S."/>
            <person name="Shirouzu T."/>
            <person name="Yoshinaga Y."/>
            <person name="Martin F.M."/>
            <person name="Grigoriev I.V."/>
            <person name="Hibbett D.S."/>
        </authorList>
    </citation>
    <scope>NUCLEOTIDE SEQUENCE [LARGE SCALE GENOMIC DNA]</scope>
    <source>
        <strain evidence="12 13">93-53</strain>
    </source>
</reference>
<evidence type="ECO:0000256" key="6">
    <source>
        <dbReference type="ARBA" id="ARBA00022927"/>
    </source>
</evidence>
<keyword evidence="8" id="KW-0811">Translocation</keyword>
<evidence type="ECO:0000313" key="12">
    <source>
        <dbReference type="EMBL" id="KZT03705.1"/>
    </source>
</evidence>
<evidence type="ECO:0000256" key="8">
    <source>
        <dbReference type="ARBA" id="ARBA00023010"/>
    </source>
</evidence>
<evidence type="ECO:0000256" key="3">
    <source>
        <dbReference type="ARBA" id="ARBA00022448"/>
    </source>
</evidence>
<evidence type="ECO:0000313" key="13">
    <source>
        <dbReference type="Proteomes" id="UP000076871"/>
    </source>
</evidence>
<proteinExistence type="inferred from homology"/>
<dbReference type="GO" id="GO:0006886">
    <property type="term" value="P:intracellular protein transport"/>
    <property type="evidence" value="ECO:0007669"/>
    <property type="project" value="InterPro"/>
</dbReference>
<dbReference type="OrthoDB" id="5401193at2759"/>
<evidence type="ECO:0000256" key="11">
    <source>
        <dbReference type="SAM" id="Phobius"/>
    </source>
</evidence>
<evidence type="ECO:0000256" key="1">
    <source>
        <dbReference type="ARBA" id="ARBA00004389"/>
    </source>
</evidence>
<organism evidence="12 13">
    <name type="scientific">Laetiporus sulphureus 93-53</name>
    <dbReference type="NCBI Taxonomy" id="1314785"/>
    <lineage>
        <taxon>Eukaryota</taxon>
        <taxon>Fungi</taxon>
        <taxon>Dikarya</taxon>
        <taxon>Basidiomycota</taxon>
        <taxon>Agaricomycotina</taxon>
        <taxon>Agaricomycetes</taxon>
        <taxon>Polyporales</taxon>
        <taxon>Laetiporus</taxon>
    </lineage>
</organism>
<gene>
    <name evidence="12" type="ORF">LAESUDRAFT_814560</name>
</gene>
<feature type="region of interest" description="Disordered" evidence="10">
    <location>
        <begin position="1"/>
        <end position="68"/>
    </location>
</feature>
<dbReference type="FunCoup" id="A0A165CXX6">
    <property type="interactions" value="187"/>
</dbReference>
<dbReference type="Proteomes" id="UP000076871">
    <property type="component" value="Unassembled WGS sequence"/>
</dbReference>
<dbReference type="PANTHER" id="PTHR13509">
    <property type="entry name" value="SEC61 SUBUNIT BETA"/>
    <property type="match status" value="1"/>
</dbReference>
<dbReference type="GO" id="GO:0005784">
    <property type="term" value="C:Sec61 translocon complex"/>
    <property type="evidence" value="ECO:0007669"/>
    <property type="project" value="InterPro"/>
</dbReference>
<dbReference type="EMBL" id="KV427642">
    <property type="protein sequence ID" value="KZT03705.1"/>
    <property type="molecule type" value="Genomic_DNA"/>
</dbReference>
<evidence type="ECO:0000256" key="7">
    <source>
        <dbReference type="ARBA" id="ARBA00022989"/>
    </source>
</evidence>
<dbReference type="InParanoid" id="A0A165CXX6"/>
<name>A0A165CXX6_9APHY</name>
<evidence type="ECO:0000256" key="5">
    <source>
        <dbReference type="ARBA" id="ARBA00022824"/>
    </source>
</evidence>
<keyword evidence="9 11" id="KW-0472">Membrane</keyword>
<evidence type="ECO:0000256" key="2">
    <source>
        <dbReference type="ARBA" id="ARBA00006103"/>
    </source>
</evidence>
<sequence>MSPAHLIDSIPPSVMSDSEPTRANGAGRPSSSGVAKPPGAQIRRRAAGSQAARPNSSRAAGAGGSSNTMLKLYTDDSPGLRVDPFIVLVLSLSFIASIFFLHISAKIIRAFTK</sequence>
<keyword evidence="4 11" id="KW-0812">Transmembrane</keyword>
<dbReference type="RefSeq" id="XP_040761445.1">
    <property type="nucleotide sequence ID" value="XM_040914599.1"/>
</dbReference>
<comment type="subcellular location">
    <subcellularLocation>
        <location evidence="1">Endoplasmic reticulum membrane</location>
        <topology evidence="1">Single-pass membrane protein</topology>
    </subcellularLocation>
</comment>
<feature type="transmembrane region" description="Helical" evidence="11">
    <location>
        <begin position="85"/>
        <end position="103"/>
    </location>
</feature>
<dbReference type="Pfam" id="PF03911">
    <property type="entry name" value="Sec61_beta"/>
    <property type="match status" value="1"/>
</dbReference>
<dbReference type="AlphaFoldDB" id="A0A165CXX6"/>
<dbReference type="InterPro" id="IPR030671">
    <property type="entry name" value="Sec61-beta/Sbh"/>
</dbReference>
<dbReference type="GeneID" id="63831626"/>
<keyword evidence="7 11" id="KW-1133">Transmembrane helix</keyword>
<evidence type="ECO:0000256" key="4">
    <source>
        <dbReference type="ARBA" id="ARBA00022692"/>
    </source>
</evidence>
<evidence type="ECO:0000256" key="9">
    <source>
        <dbReference type="ARBA" id="ARBA00023136"/>
    </source>
</evidence>
<protein>
    <submittedName>
        <fullName evidence="12">Pre protein translocase Sec Sec61-beta subunit</fullName>
    </submittedName>
</protein>
<feature type="compositionally biased region" description="Low complexity" evidence="10">
    <location>
        <begin position="51"/>
        <end position="60"/>
    </location>
</feature>
<keyword evidence="5" id="KW-0256">Endoplasmic reticulum</keyword>